<sequence length="394" mass="44245">MTRSIGIGVIGMGWMGEVHSRAYRAIPDRFPESGLRPRLVICADAIAARAQAAQQRFGFERSTTDWHEVIADPAVEAVIVTAPNDLHLEINRAAAQAGKHIFCEKPVGREPEETVLSARIAREQGVLTFVGYNYRWAPLVQYARQLISSGRLGRITHYHGRFLNGYASDPRGFLSWRFERQHGLGALSDLMSHVIDMAQMLAGPITRVVSDKETFIRQRPLPQPGIETHYDISSQDGPLGEVTNEDYVNVLVHFAKGARGILESCRVINGEKCDMSFEIYGTRGAIKWSMERMNQLELQWRNDENPAEDGYITLLSGPAHPFHRHFNPAWGLNLGYDDLKVIEAYHFLRSIAAGQQGEPGFAEALAVARVQQAIMRSWESGSWETVEFTEKDEK</sequence>
<dbReference type="SUPFAM" id="SSF55347">
    <property type="entry name" value="Glyceraldehyde-3-phosphate dehydrogenase-like, C-terminal domain"/>
    <property type="match status" value="1"/>
</dbReference>
<feature type="domain" description="Gfo/Idh/MocA-like oxidoreductase N-terminal" evidence="2">
    <location>
        <begin position="6"/>
        <end position="132"/>
    </location>
</feature>
<dbReference type="SUPFAM" id="SSF51735">
    <property type="entry name" value="NAD(P)-binding Rossmann-fold domains"/>
    <property type="match status" value="1"/>
</dbReference>
<keyword evidence="5" id="KW-1185">Reference proteome</keyword>
<evidence type="ECO:0000313" key="4">
    <source>
        <dbReference type="EMBL" id="RAQ95857.1"/>
    </source>
</evidence>
<gene>
    <name evidence="4" type="ORF">A4R35_09940</name>
</gene>
<evidence type="ECO:0008006" key="6">
    <source>
        <dbReference type="Google" id="ProtNLM"/>
    </source>
</evidence>
<evidence type="ECO:0000259" key="2">
    <source>
        <dbReference type="Pfam" id="PF01408"/>
    </source>
</evidence>
<evidence type="ECO:0000313" key="5">
    <source>
        <dbReference type="Proteomes" id="UP000248706"/>
    </source>
</evidence>
<dbReference type="InterPro" id="IPR050463">
    <property type="entry name" value="Gfo/Idh/MocA_oxidrdct_glycsds"/>
</dbReference>
<dbReference type="AlphaFoldDB" id="A0A328VEA2"/>
<dbReference type="Proteomes" id="UP000248706">
    <property type="component" value="Unassembled WGS sequence"/>
</dbReference>
<reference evidence="4 5" key="1">
    <citation type="submission" date="2016-08" db="EMBL/GenBank/DDBJ databases">
        <title>Analysis of Carbohydrate Active Enzymes in Thermogemmatispora T81 Reveals Carbohydrate Degradation Ability.</title>
        <authorList>
            <person name="Tomazini A."/>
            <person name="Lal S."/>
            <person name="Stott M."/>
            <person name="Henrissat B."/>
            <person name="Polikarpov I."/>
            <person name="Sparling R."/>
            <person name="Levin D.B."/>
        </authorList>
    </citation>
    <scope>NUCLEOTIDE SEQUENCE [LARGE SCALE GENOMIC DNA]</scope>
    <source>
        <strain evidence="4 5">T81</strain>
    </source>
</reference>
<dbReference type="EMBL" id="MCIF01000002">
    <property type="protein sequence ID" value="RAQ95857.1"/>
    <property type="molecule type" value="Genomic_DNA"/>
</dbReference>
<keyword evidence="1" id="KW-0560">Oxidoreductase</keyword>
<dbReference type="OrthoDB" id="9815825at2"/>
<dbReference type="GO" id="GO:0016491">
    <property type="term" value="F:oxidoreductase activity"/>
    <property type="evidence" value="ECO:0007669"/>
    <property type="project" value="UniProtKB-KW"/>
</dbReference>
<dbReference type="InterPro" id="IPR055170">
    <property type="entry name" value="GFO_IDH_MocA-like_dom"/>
</dbReference>
<evidence type="ECO:0000259" key="3">
    <source>
        <dbReference type="Pfam" id="PF22725"/>
    </source>
</evidence>
<accession>A0A328VEA2</accession>
<dbReference type="PANTHER" id="PTHR43818">
    <property type="entry name" value="BCDNA.GH03377"/>
    <property type="match status" value="1"/>
</dbReference>
<name>A0A328VEA2_9CHLR</name>
<dbReference type="Gene3D" id="3.30.360.10">
    <property type="entry name" value="Dihydrodipicolinate Reductase, domain 2"/>
    <property type="match status" value="1"/>
</dbReference>
<dbReference type="GO" id="GO:0000166">
    <property type="term" value="F:nucleotide binding"/>
    <property type="evidence" value="ECO:0007669"/>
    <property type="project" value="InterPro"/>
</dbReference>
<dbReference type="InterPro" id="IPR036291">
    <property type="entry name" value="NAD(P)-bd_dom_sf"/>
</dbReference>
<dbReference type="PANTHER" id="PTHR43818:SF11">
    <property type="entry name" value="BCDNA.GH03377"/>
    <property type="match status" value="1"/>
</dbReference>
<protein>
    <recommendedName>
        <fullName evidence="6">Oxidoreductase</fullName>
    </recommendedName>
</protein>
<organism evidence="4 5">
    <name type="scientific">Thermogemmatispora tikiterensis</name>
    <dbReference type="NCBI Taxonomy" id="1825093"/>
    <lineage>
        <taxon>Bacteria</taxon>
        <taxon>Bacillati</taxon>
        <taxon>Chloroflexota</taxon>
        <taxon>Ktedonobacteria</taxon>
        <taxon>Thermogemmatisporales</taxon>
        <taxon>Thermogemmatisporaceae</taxon>
        <taxon>Thermogemmatispora</taxon>
    </lineage>
</organism>
<comment type="caution">
    <text evidence="4">The sequence shown here is derived from an EMBL/GenBank/DDBJ whole genome shotgun (WGS) entry which is preliminary data.</text>
</comment>
<dbReference type="Gene3D" id="3.40.50.720">
    <property type="entry name" value="NAD(P)-binding Rossmann-like Domain"/>
    <property type="match status" value="1"/>
</dbReference>
<dbReference type="RefSeq" id="WP_112428954.1">
    <property type="nucleotide sequence ID" value="NZ_MCIF01000002.1"/>
</dbReference>
<evidence type="ECO:0000256" key="1">
    <source>
        <dbReference type="ARBA" id="ARBA00023002"/>
    </source>
</evidence>
<dbReference type="Pfam" id="PF22725">
    <property type="entry name" value="GFO_IDH_MocA_C3"/>
    <property type="match status" value="1"/>
</dbReference>
<dbReference type="InterPro" id="IPR000683">
    <property type="entry name" value="Gfo/Idh/MocA-like_OxRdtase_N"/>
</dbReference>
<dbReference type="Pfam" id="PF01408">
    <property type="entry name" value="GFO_IDH_MocA"/>
    <property type="match status" value="1"/>
</dbReference>
<proteinExistence type="predicted"/>
<feature type="domain" description="GFO/IDH/MocA-like oxidoreductase" evidence="3">
    <location>
        <begin position="140"/>
        <end position="286"/>
    </location>
</feature>